<protein>
    <submittedName>
        <fullName evidence="4">PBPb domain-containing protein</fullName>
    </submittedName>
</protein>
<dbReference type="AlphaFoldDB" id="A0A0R3X7R0"/>
<name>A0A0R3X7R0_HYDTA</name>
<accession>A0A0R3X7R0</accession>
<evidence type="ECO:0000256" key="1">
    <source>
        <dbReference type="SAM" id="SignalP"/>
    </source>
</evidence>
<evidence type="ECO:0000313" key="2">
    <source>
        <dbReference type="EMBL" id="VDM34424.1"/>
    </source>
</evidence>
<feature type="chain" id="PRO_5043133243" evidence="1">
    <location>
        <begin position="22"/>
        <end position="119"/>
    </location>
</feature>
<feature type="signal peptide" evidence="1">
    <location>
        <begin position="1"/>
        <end position="21"/>
    </location>
</feature>
<sequence length="119" mass="13223">MALPFCLIMLAVPTLAAGTAGEDREVTMTKNEVSPESPLSQYFHWRHVAPYSYELGWDVDKLASLAANRIDVFMVVAESFDSPNKRTANFSQGAVVMEKVRPSTLYVARLDALKDKTKV</sequence>
<gene>
    <name evidence="2" type="ORF">TTAC_LOCUS9570</name>
</gene>
<dbReference type="EMBL" id="UYWX01020894">
    <property type="protein sequence ID" value="VDM34424.1"/>
    <property type="molecule type" value="Genomic_DNA"/>
</dbReference>
<proteinExistence type="predicted"/>
<organism evidence="4">
    <name type="scientific">Hydatigena taeniaeformis</name>
    <name type="common">Feline tapeworm</name>
    <name type="synonym">Taenia taeniaeformis</name>
    <dbReference type="NCBI Taxonomy" id="6205"/>
    <lineage>
        <taxon>Eukaryota</taxon>
        <taxon>Metazoa</taxon>
        <taxon>Spiralia</taxon>
        <taxon>Lophotrochozoa</taxon>
        <taxon>Platyhelminthes</taxon>
        <taxon>Cestoda</taxon>
        <taxon>Eucestoda</taxon>
        <taxon>Cyclophyllidea</taxon>
        <taxon>Taeniidae</taxon>
        <taxon>Hydatigera</taxon>
    </lineage>
</organism>
<dbReference type="Proteomes" id="UP000274429">
    <property type="component" value="Unassembled WGS sequence"/>
</dbReference>
<keyword evidence="3" id="KW-1185">Reference proteome</keyword>
<reference evidence="2 3" key="2">
    <citation type="submission" date="2018-11" db="EMBL/GenBank/DDBJ databases">
        <authorList>
            <consortium name="Pathogen Informatics"/>
        </authorList>
    </citation>
    <scope>NUCLEOTIDE SEQUENCE [LARGE SCALE GENOMIC DNA]</scope>
</reference>
<reference evidence="4" key="1">
    <citation type="submission" date="2017-02" db="UniProtKB">
        <authorList>
            <consortium name="WormBaseParasite"/>
        </authorList>
    </citation>
    <scope>IDENTIFICATION</scope>
</reference>
<dbReference type="WBParaSite" id="TTAC_0000958501-mRNA-1">
    <property type="protein sequence ID" value="TTAC_0000958501-mRNA-1"/>
    <property type="gene ID" value="TTAC_0000958501"/>
</dbReference>
<evidence type="ECO:0000313" key="3">
    <source>
        <dbReference type="Proteomes" id="UP000274429"/>
    </source>
</evidence>
<keyword evidence="1" id="KW-0732">Signal</keyword>
<evidence type="ECO:0000313" key="4">
    <source>
        <dbReference type="WBParaSite" id="TTAC_0000958501-mRNA-1"/>
    </source>
</evidence>